<dbReference type="GeneID" id="116204127"/>
<dbReference type="SUPFAM" id="SSF53756">
    <property type="entry name" value="UDP-Glycosyltransferase/glycogen phosphorylase"/>
    <property type="match status" value="1"/>
</dbReference>
<dbReference type="Proteomes" id="UP000233551">
    <property type="component" value="Unassembled WGS sequence"/>
</dbReference>
<evidence type="ECO:0000256" key="5">
    <source>
        <dbReference type="RuleBase" id="RU362057"/>
    </source>
</evidence>
<dbReference type="OrthoDB" id="5835829at2759"/>
<keyword evidence="9" id="KW-1185">Reference proteome</keyword>
<evidence type="ECO:0000256" key="4">
    <source>
        <dbReference type="RuleBase" id="RU003718"/>
    </source>
</evidence>
<reference evidence="6" key="2">
    <citation type="submission" date="2017-06" db="EMBL/GenBank/DDBJ databases">
        <title>The pomegranate genome and the genomics of punicalagin biosynthesis.</title>
        <authorList>
            <person name="Xu C."/>
        </authorList>
    </citation>
    <scope>NUCLEOTIDE SEQUENCE [LARGE SCALE GENOMIC DNA]</scope>
    <source>
        <tissue evidence="6">Fresh leaf</tissue>
    </source>
</reference>
<keyword evidence="3 4" id="KW-0808">Transferase</keyword>
<proteinExistence type="inferred from homology"/>
<dbReference type="Proteomes" id="UP000197138">
    <property type="component" value="Unassembled WGS sequence"/>
</dbReference>
<comment type="caution">
    <text evidence="6">The sequence shown here is derived from an EMBL/GenBank/DDBJ whole genome shotgun (WGS) entry which is preliminary data.</text>
</comment>
<organism evidence="6 8">
    <name type="scientific">Punica granatum</name>
    <name type="common">Pomegranate</name>
    <dbReference type="NCBI Taxonomy" id="22663"/>
    <lineage>
        <taxon>Eukaryota</taxon>
        <taxon>Viridiplantae</taxon>
        <taxon>Streptophyta</taxon>
        <taxon>Embryophyta</taxon>
        <taxon>Tracheophyta</taxon>
        <taxon>Spermatophyta</taxon>
        <taxon>Magnoliopsida</taxon>
        <taxon>eudicotyledons</taxon>
        <taxon>Gunneridae</taxon>
        <taxon>Pentapetalae</taxon>
        <taxon>rosids</taxon>
        <taxon>malvids</taxon>
        <taxon>Myrtales</taxon>
        <taxon>Lythraceae</taxon>
        <taxon>Punica</taxon>
    </lineage>
</organism>
<dbReference type="FunFam" id="3.40.50.2000:FF:000107">
    <property type="entry name" value="Glycosyltransferase"/>
    <property type="match status" value="1"/>
</dbReference>
<dbReference type="EMBL" id="PGOL01000113">
    <property type="protein sequence ID" value="PKI76512.1"/>
    <property type="molecule type" value="Genomic_DNA"/>
</dbReference>
<dbReference type="EMBL" id="MTKT01005739">
    <property type="protein sequence ID" value="OWM65046.1"/>
    <property type="molecule type" value="Genomic_DNA"/>
</dbReference>
<evidence type="ECO:0000313" key="7">
    <source>
        <dbReference type="EMBL" id="PKI76512.1"/>
    </source>
</evidence>
<comment type="similarity">
    <text evidence="1 4">Belongs to the UDP-glycosyltransferase family.</text>
</comment>
<dbReference type="PANTHER" id="PTHR48047">
    <property type="entry name" value="GLYCOSYLTRANSFERASE"/>
    <property type="match status" value="1"/>
</dbReference>
<dbReference type="CDD" id="cd03784">
    <property type="entry name" value="GT1_Gtf-like"/>
    <property type="match status" value="1"/>
</dbReference>
<dbReference type="InterPro" id="IPR002213">
    <property type="entry name" value="UDP_glucos_trans"/>
</dbReference>
<dbReference type="InterPro" id="IPR035595">
    <property type="entry name" value="UDP_glycos_trans_CS"/>
</dbReference>
<accession>A0A218VXA4</accession>
<dbReference type="EC" id="2.4.1.-" evidence="5"/>
<evidence type="ECO:0000256" key="1">
    <source>
        <dbReference type="ARBA" id="ARBA00009995"/>
    </source>
</evidence>
<dbReference type="Gene3D" id="3.40.50.2000">
    <property type="entry name" value="Glycogen Phosphorylase B"/>
    <property type="match status" value="2"/>
</dbReference>
<evidence type="ECO:0000256" key="3">
    <source>
        <dbReference type="ARBA" id="ARBA00022679"/>
    </source>
</evidence>
<keyword evidence="2 4" id="KW-0328">Glycosyltransferase</keyword>
<dbReference type="GO" id="GO:0035251">
    <property type="term" value="F:UDP-glucosyltransferase activity"/>
    <property type="evidence" value="ECO:0007669"/>
    <property type="project" value="TreeGrafter"/>
</dbReference>
<dbReference type="PANTHER" id="PTHR48047:SF218">
    <property type="entry name" value="GLYCOSYLTRANSFERASE"/>
    <property type="match status" value="1"/>
</dbReference>
<evidence type="ECO:0000313" key="8">
    <source>
        <dbReference type="Proteomes" id="UP000197138"/>
    </source>
</evidence>
<gene>
    <name evidence="6" type="ORF">CDL15_Pgr028764</name>
    <name evidence="7" type="ORF">CRG98_003063</name>
</gene>
<name>A0A218VXA4_PUNGR</name>
<sequence length="488" mass="53580">MASSEHYVVVFPFMAQGHTLPLLDLSMAISGFGVKVTIITTPSNAPKILSEVSMNPNIALSILPFPRVEGIPEGCENTADLPSGDLFLPFVAATKSLKQPFEDFLRNACETGRAPLCVISDFFLEWTLDVCNLFGIPRIVFHGLGVLTMSISKAAFRNALGLDGIRGEHDPEDSRPLDLKPLGISLAFTVYKTDIPALNRLKDLNNPWRKALAETEKSDENSWGVLVNSFEGLEGDYVASLESVFNHGARAWCVGPGLLWKLPCQADILPQNHKSNPYMEWLNVKLVEMDGVIYVSFGTQSHLSDKQMDEIARGLEMSGKAFVWVVRSTSWACSDIGWEARVKDKGLVVRDWVHQRAILTHPLVRGFISHCGWNSVLESLCSGVPILAWPVDHDQPLNARIVAKRFGAGIMLKEEGAVGGIIGADLISKGVKELMGGERGRQARERAGEIARKAREAVEIGGSSYKKLDELIQCLKREKKAGDMGLDC</sequence>
<evidence type="ECO:0000313" key="9">
    <source>
        <dbReference type="Proteomes" id="UP000233551"/>
    </source>
</evidence>
<dbReference type="AlphaFoldDB" id="A0A218VXA4"/>
<evidence type="ECO:0000256" key="2">
    <source>
        <dbReference type="ARBA" id="ARBA00022676"/>
    </source>
</evidence>
<reference evidence="8" key="1">
    <citation type="journal article" date="2017" name="Plant J.">
        <title>The pomegranate (Punica granatum L.) genome and the genomics of punicalagin biosynthesis.</title>
        <authorList>
            <person name="Qin G."/>
            <person name="Xu C."/>
            <person name="Ming R."/>
            <person name="Tang H."/>
            <person name="Guyot R."/>
            <person name="Kramer E.M."/>
            <person name="Hu Y."/>
            <person name="Yi X."/>
            <person name="Qi Y."/>
            <person name="Xu X."/>
            <person name="Gao Z."/>
            <person name="Pan H."/>
            <person name="Jian J."/>
            <person name="Tian Y."/>
            <person name="Yue Z."/>
            <person name="Xu Y."/>
        </authorList>
    </citation>
    <scope>NUCLEOTIDE SEQUENCE [LARGE SCALE GENOMIC DNA]</scope>
    <source>
        <strain evidence="8">cv. Dabenzi</strain>
    </source>
</reference>
<dbReference type="PROSITE" id="PS00375">
    <property type="entry name" value="UDPGT"/>
    <property type="match status" value="1"/>
</dbReference>
<dbReference type="Pfam" id="PF00201">
    <property type="entry name" value="UDPGT"/>
    <property type="match status" value="1"/>
</dbReference>
<evidence type="ECO:0000313" key="6">
    <source>
        <dbReference type="EMBL" id="OWM65046.1"/>
    </source>
</evidence>
<protein>
    <recommendedName>
        <fullName evidence="5">Glycosyltransferase</fullName>
        <ecNumber evidence="5">2.4.1.-</ecNumber>
    </recommendedName>
</protein>
<reference evidence="7 9" key="3">
    <citation type="submission" date="2017-11" db="EMBL/GenBank/DDBJ databases">
        <title>De-novo sequencing of pomegranate (Punica granatum L.) genome.</title>
        <authorList>
            <person name="Akparov Z."/>
            <person name="Amiraslanov A."/>
            <person name="Hajiyeva S."/>
            <person name="Abbasov M."/>
            <person name="Kaur K."/>
            <person name="Hamwieh A."/>
            <person name="Solovyev V."/>
            <person name="Salamov A."/>
            <person name="Braich B."/>
            <person name="Kosarev P."/>
            <person name="Mahmoud A."/>
            <person name="Hajiyev E."/>
            <person name="Babayeva S."/>
            <person name="Izzatullayeva V."/>
            <person name="Mammadov A."/>
            <person name="Mammadov A."/>
            <person name="Sharifova S."/>
            <person name="Ojaghi J."/>
            <person name="Eynullazada K."/>
            <person name="Bayramov B."/>
            <person name="Abdulazimova A."/>
            <person name="Shahmuradov I."/>
        </authorList>
    </citation>
    <scope>NUCLEOTIDE SEQUENCE [LARGE SCALE GENOMIC DNA]</scope>
    <source>
        <strain evidence="7">AG2017</strain>
        <strain evidence="9">cv. AG2017</strain>
        <tissue evidence="7">Leaf</tissue>
    </source>
</reference>